<feature type="domain" description="Peptidase M20 dimerisation" evidence="1">
    <location>
        <begin position="177"/>
        <end position="270"/>
    </location>
</feature>
<organism evidence="2 3">
    <name type="scientific">Marinitoga aeolica</name>
    <dbReference type="NCBI Taxonomy" id="2809031"/>
    <lineage>
        <taxon>Bacteria</taxon>
        <taxon>Thermotogati</taxon>
        <taxon>Thermotogota</taxon>
        <taxon>Thermotogae</taxon>
        <taxon>Petrotogales</taxon>
        <taxon>Petrotogaceae</taxon>
        <taxon>Marinitoga</taxon>
    </lineage>
</organism>
<protein>
    <submittedName>
        <fullName evidence="2">Amidohydrolase</fullName>
    </submittedName>
</protein>
<evidence type="ECO:0000313" key="3">
    <source>
        <dbReference type="Proteomes" id="UP001232493"/>
    </source>
</evidence>
<dbReference type="SUPFAM" id="SSF55031">
    <property type="entry name" value="Bacterial exopeptidase dimerisation domain"/>
    <property type="match status" value="1"/>
</dbReference>
<dbReference type="EMBL" id="CP069362">
    <property type="protein sequence ID" value="WGS64872.1"/>
    <property type="molecule type" value="Genomic_DNA"/>
</dbReference>
<dbReference type="Proteomes" id="UP001232493">
    <property type="component" value="Chromosome"/>
</dbReference>
<reference evidence="2 3" key="1">
    <citation type="submission" date="2021-02" db="EMBL/GenBank/DDBJ databases">
        <title>Characterization of Marinitoga sp. nov. str. BP5-C20A.</title>
        <authorList>
            <person name="Erauso G."/>
            <person name="Postec A."/>
        </authorList>
    </citation>
    <scope>NUCLEOTIDE SEQUENCE [LARGE SCALE GENOMIC DNA]</scope>
    <source>
        <strain evidence="2 3">BP5-C20A</strain>
    </source>
</reference>
<dbReference type="InterPro" id="IPR036264">
    <property type="entry name" value="Bact_exopeptidase_dim_dom"/>
</dbReference>
<accession>A0ABY8PQI9</accession>
<dbReference type="NCBIfam" id="TIGR01891">
    <property type="entry name" value="amidohydrolases"/>
    <property type="match status" value="1"/>
</dbReference>
<dbReference type="PANTHER" id="PTHR11014:SF63">
    <property type="entry name" value="METALLOPEPTIDASE, PUTATIVE (AFU_ORTHOLOGUE AFUA_6G09600)-RELATED"/>
    <property type="match status" value="1"/>
</dbReference>
<dbReference type="Pfam" id="PF07687">
    <property type="entry name" value="M20_dimer"/>
    <property type="match status" value="1"/>
</dbReference>
<dbReference type="InterPro" id="IPR002933">
    <property type="entry name" value="Peptidase_M20"/>
</dbReference>
<dbReference type="SUPFAM" id="SSF53187">
    <property type="entry name" value="Zn-dependent exopeptidases"/>
    <property type="match status" value="1"/>
</dbReference>
<dbReference type="PIRSF" id="PIRSF005962">
    <property type="entry name" value="Pept_M20D_amidohydro"/>
    <property type="match status" value="1"/>
</dbReference>
<dbReference type="RefSeq" id="WP_280998869.1">
    <property type="nucleotide sequence ID" value="NZ_CP069362.1"/>
</dbReference>
<proteinExistence type="predicted"/>
<gene>
    <name evidence="2" type="ORF">JRV97_11030</name>
</gene>
<dbReference type="Gene3D" id="3.30.70.360">
    <property type="match status" value="1"/>
</dbReference>
<sequence length="368" mass="41769">MISPIELRHVLHQNPEIGFMEFKTTKILEDAITDLAKHYNIDIEILKPLETGLIIKYAPLNNNEYILFRADIDALPIKEQNDVEFKSKNDNMHACGHDMHMSILYGFMEYIFRNKIQKNILFLFQPAEEGGGGAKKILDTGVLDQFNIIRAHALHVTDEYDKGIIAASKGVLFASAVEIDIEFLGKNAHIAFPQDGKNALNAMRLFLDAVEKIPKNPVQPLIFGIGKVFSGEVRNIIPAYAKIEGSIRSLNLDYTMEYIEILKEILESIKKMTGVTYKITLGSMYKEVVNDENIYNEFVEKLKDKYQIIDCGYKMTGEDFGFIAEKYPAVMFWLGTKTDKKVGLHSPDFLPDDDVISIGINIYSDLIK</sequence>
<dbReference type="InterPro" id="IPR017439">
    <property type="entry name" value="Amidohydrolase"/>
</dbReference>
<dbReference type="PANTHER" id="PTHR11014">
    <property type="entry name" value="PEPTIDASE M20 FAMILY MEMBER"/>
    <property type="match status" value="1"/>
</dbReference>
<dbReference type="Gene3D" id="3.40.630.10">
    <property type="entry name" value="Zn peptidases"/>
    <property type="match status" value="1"/>
</dbReference>
<evidence type="ECO:0000313" key="2">
    <source>
        <dbReference type="EMBL" id="WGS64872.1"/>
    </source>
</evidence>
<name>A0ABY8PQI9_9BACT</name>
<evidence type="ECO:0000259" key="1">
    <source>
        <dbReference type="Pfam" id="PF07687"/>
    </source>
</evidence>
<dbReference type="Pfam" id="PF01546">
    <property type="entry name" value="Peptidase_M20"/>
    <property type="match status" value="1"/>
</dbReference>
<keyword evidence="3" id="KW-1185">Reference proteome</keyword>
<dbReference type="InterPro" id="IPR011650">
    <property type="entry name" value="Peptidase_M20_dimer"/>
</dbReference>